<gene>
    <name evidence="1" type="ORF">A3K92_05745</name>
</gene>
<name>A0A2Z2M627_THEGO</name>
<organism evidence="1 2">
    <name type="scientific">Thermococcus gorgonarius</name>
    <dbReference type="NCBI Taxonomy" id="71997"/>
    <lineage>
        <taxon>Archaea</taxon>
        <taxon>Methanobacteriati</taxon>
        <taxon>Methanobacteriota</taxon>
        <taxon>Thermococci</taxon>
        <taxon>Thermococcales</taxon>
        <taxon>Thermococcaceae</taxon>
        <taxon>Thermococcus</taxon>
    </lineage>
</organism>
<dbReference type="RefSeq" id="WP_088885355.1">
    <property type="nucleotide sequence ID" value="NZ_CP014855.1"/>
</dbReference>
<dbReference type="OrthoDB" id="101834at2157"/>
<evidence type="ECO:0000313" key="1">
    <source>
        <dbReference type="EMBL" id="ASJ01016.1"/>
    </source>
</evidence>
<sequence length="70" mass="8206">MNGINLLRRKLNVVKKQKELLILEEAKLVRMARQRKDVAKKLEKVKKEKFRVLAEEAKLIRVIKQSAKPA</sequence>
<dbReference type="GeneID" id="33332034"/>
<dbReference type="EMBL" id="CP014855">
    <property type="protein sequence ID" value="ASJ01016.1"/>
    <property type="molecule type" value="Genomic_DNA"/>
</dbReference>
<reference evidence="1 2" key="1">
    <citation type="submission" date="2016-03" db="EMBL/GenBank/DDBJ databases">
        <title>Complete genome sequence of Thermococcus gorgonarius.</title>
        <authorList>
            <person name="Oger P.M."/>
        </authorList>
    </citation>
    <scope>NUCLEOTIDE SEQUENCE [LARGE SCALE GENOMIC DNA]</scope>
    <source>
        <strain evidence="1 2">W-12</strain>
    </source>
</reference>
<keyword evidence="2" id="KW-1185">Reference proteome</keyword>
<dbReference type="Proteomes" id="UP000250134">
    <property type="component" value="Chromosome"/>
</dbReference>
<proteinExistence type="predicted"/>
<accession>A0A2Z2M627</accession>
<evidence type="ECO:0000313" key="2">
    <source>
        <dbReference type="Proteomes" id="UP000250134"/>
    </source>
</evidence>
<dbReference type="KEGG" id="tgg:A3K92_05745"/>
<dbReference type="AlphaFoldDB" id="A0A2Z2M627"/>
<protein>
    <submittedName>
        <fullName evidence="1">Uncharacterized protein</fullName>
    </submittedName>
</protein>